<feature type="transmembrane region" description="Helical" evidence="1">
    <location>
        <begin position="28"/>
        <end position="46"/>
    </location>
</feature>
<comment type="caution">
    <text evidence="2">The sequence shown here is derived from an EMBL/GenBank/DDBJ whole genome shotgun (WGS) entry which is preliminary data.</text>
</comment>
<dbReference type="RefSeq" id="WP_311020293.1">
    <property type="nucleotide sequence ID" value="NZ_JAUHGG010000003.1"/>
</dbReference>
<evidence type="ECO:0000313" key="2">
    <source>
        <dbReference type="EMBL" id="MDS1821407.1"/>
    </source>
</evidence>
<feature type="transmembrane region" description="Helical" evidence="1">
    <location>
        <begin position="138"/>
        <end position="160"/>
    </location>
</feature>
<proteinExistence type="predicted"/>
<name>A0AAW8PZL0_VIBPH</name>
<dbReference type="Proteomes" id="UP001253193">
    <property type="component" value="Unassembled WGS sequence"/>
</dbReference>
<accession>A0AAW8PZL0</accession>
<dbReference type="AlphaFoldDB" id="A0AAW8PZL0"/>
<keyword evidence="1" id="KW-0812">Transmembrane</keyword>
<feature type="transmembrane region" description="Helical" evidence="1">
    <location>
        <begin position="52"/>
        <end position="72"/>
    </location>
</feature>
<keyword evidence="1" id="KW-1133">Transmembrane helix</keyword>
<keyword evidence="1" id="KW-0472">Membrane</keyword>
<protein>
    <submittedName>
        <fullName evidence="2">Uncharacterized protein</fullName>
    </submittedName>
</protein>
<sequence length="260" mass="29192">MLNDLEKELALLWWQSVKKKPLRFVESFLAMTALVVIMEVAFSYILSYLTSFFAIKFLFSMFVAGLGIRIYYSRLFTNDDTPILSYIASADFSWIFRKSTLLFCLTLLIFTFVLEYSASVGAAAAAENIDPEGIKVSATGYYIFLLVSVLAMIIGGSWVYHLNGSKMFFMLIGLLPSFFYTNEICETTLNKEYTKACMKFGAMVNIPIFLAITVITDTIFSMETTIIATSMISSVIVSHATGNRPKQEEKVANGKLAMQF</sequence>
<evidence type="ECO:0000256" key="1">
    <source>
        <dbReference type="SAM" id="Phobius"/>
    </source>
</evidence>
<dbReference type="EMBL" id="JAUHGG010000003">
    <property type="protein sequence ID" value="MDS1821407.1"/>
    <property type="molecule type" value="Genomic_DNA"/>
</dbReference>
<evidence type="ECO:0000313" key="3">
    <source>
        <dbReference type="Proteomes" id="UP001253193"/>
    </source>
</evidence>
<reference evidence="2" key="1">
    <citation type="submission" date="2023-06" db="EMBL/GenBank/DDBJ databases">
        <title>Genomic Diversity of Vibrio spp. and Metagenomic Analysis of Pathogens in Florida Gulf Coastal Waters Following Hurricane Ian.</title>
        <authorList>
            <person name="Brumfield K.D."/>
        </authorList>
    </citation>
    <scope>NUCLEOTIDE SEQUENCE</scope>
    <source>
        <strain evidence="2">WBS2B-138</strain>
    </source>
</reference>
<organism evidence="2 3">
    <name type="scientific">Vibrio parahaemolyticus</name>
    <dbReference type="NCBI Taxonomy" id="670"/>
    <lineage>
        <taxon>Bacteria</taxon>
        <taxon>Pseudomonadati</taxon>
        <taxon>Pseudomonadota</taxon>
        <taxon>Gammaproteobacteria</taxon>
        <taxon>Vibrionales</taxon>
        <taxon>Vibrionaceae</taxon>
        <taxon>Vibrio</taxon>
    </lineage>
</organism>
<gene>
    <name evidence="2" type="ORF">QX249_12115</name>
</gene>
<feature type="transmembrane region" description="Helical" evidence="1">
    <location>
        <begin position="101"/>
        <end position="126"/>
    </location>
</feature>